<protein>
    <submittedName>
        <fullName evidence="3">DNA-binding transcriptional regulator, MarR family</fullName>
    </submittedName>
</protein>
<dbReference type="InterPro" id="IPR036388">
    <property type="entry name" value="WH-like_DNA-bd_sf"/>
</dbReference>
<accession>A0A1W1VG70</accession>
<dbReference type="GO" id="GO:0003677">
    <property type="term" value="F:DNA binding"/>
    <property type="evidence" value="ECO:0007669"/>
    <property type="project" value="UniProtKB-KW"/>
</dbReference>
<dbReference type="PROSITE" id="PS50995">
    <property type="entry name" value="HTH_MARR_2"/>
    <property type="match status" value="1"/>
</dbReference>
<dbReference type="RefSeq" id="WP_084048994.1">
    <property type="nucleotide sequence ID" value="NZ_FWWU01000009.1"/>
</dbReference>
<keyword evidence="3" id="KW-0238">DNA-binding</keyword>
<evidence type="ECO:0000313" key="3">
    <source>
        <dbReference type="EMBL" id="SMB92409.1"/>
    </source>
</evidence>
<dbReference type="EMBL" id="FWWU01000009">
    <property type="protein sequence ID" value="SMB92409.1"/>
    <property type="molecule type" value="Genomic_DNA"/>
</dbReference>
<evidence type="ECO:0000256" key="1">
    <source>
        <dbReference type="SAM" id="MobiDB-lite"/>
    </source>
</evidence>
<dbReference type="SUPFAM" id="SSF46785">
    <property type="entry name" value="Winged helix' DNA-binding domain"/>
    <property type="match status" value="1"/>
</dbReference>
<gene>
    <name evidence="3" type="ORF">SAMN00790413_01553</name>
</gene>
<dbReference type="InterPro" id="IPR000835">
    <property type="entry name" value="HTH_MarR-typ"/>
</dbReference>
<dbReference type="GO" id="GO:0003700">
    <property type="term" value="F:DNA-binding transcription factor activity"/>
    <property type="evidence" value="ECO:0007669"/>
    <property type="project" value="InterPro"/>
</dbReference>
<dbReference type="STRING" id="695939.SAMN00790413_01553"/>
<dbReference type="InterPro" id="IPR039422">
    <property type="entry name" value="MarR/SlyA-like"/>
</dbReference>
<proteinExistence type="predicted"/>
<dbReference type="AlphaFoldDB" id="A0A1W1VG70"/>
<evidence type="ECO:0000259" key="2">
    <source>
        <dbReference type="PROSITE" id="PS50995"/>
    </source>
</evidence>
<dbReference type="OrthoDB" id="73801at2"/>
<feature type="domain" description="HTH marR-type" evidence="2">
    <location>
        <begin position="22"/>
        <end position="162"/>
    </location>
</feature>
<dbReference type="SMART" id="SM00347">
    <property type="entry name" value="HTH_MARR"/>
    <property type="match status" value="1"/>
</dbReference>
<dbReference type="PANTHER" id="PTHR33164:SF99">
    <property type="entry name" value="MARR FAMILY REGULATORY PROTEIN"/>
    <property type="match status" value="1"/>
</dbReference>
<dbReference type="PANTHER" id="PTHR33164">
    <property type="entry name" value="TRANSCRIPTIONAL REGULATOR, MARR FAMILY"/>
    <property type="match status" value="1"/>
</dbReference>
<feature type="region of interest" description="Disordered" evidence="1">
    <location>
        <begin position="1"/>
        <end position="22"/>
    </location>
</feature>
<evidence type="ECO:0000313" key="4">
    <source>
        <dbReference type="Proteomes" id="UP000192582"/>
    </source>
</evidence>
<reference evidence="3 4" key="1">
    <citation type="submission" date="2017-04" db="EMBL/GenBank/DDBJ databases">
        <authorList>
            <person name="Afonso C.L."/>
            <person name="Miller P.J."/>
            <person name="Scott M.A."/>
            <person name="Spackman E."/>
            <person name="Goraichik I."/>
            <person name="Dimitrov K.M."/>
            <person name="Suarez D.L."/>
            <person name="Swayne D.E."/>
        </authorList>
    </citation>
    <scope>NUCLEOTIDE SEQUENCE [LARGE SCALE GENOMIC DNA]</scope>
    <source>
        <strain evidence="3 4">KR-140</strain>
    </source>
</reference>
<sequence>MMDADAQARAPHSEGGASREAAAQLGQEMRRLHKLISSRVLLNMQDELQDHDLSFTQMAALHQLRARAPLTVTALSECARLSLPAASHLVERLVRRGLAERRENPDNRREKLVVPTAQGLDIVTRMDGQFTEAYVSALSSVPAEKVRAASTAIHDLLTDLAPSQENA</sequence>
<organism evidence="3 4">
    <name type="scientific">Deinococcus hopiensis KR-140</name>
    <dbReference type="NCBI Taxonomy" id="695939"/>
    <lineage>
        <taxon>Bacteria</taxon>
        <taxon>Thermotogati</taxon>
        <taxon>Deinococcota</taxon>
        <taxon>Deinococci</taxon>
        <taxon>Deinococcales</taxon>
        <taxon>Deinococcaceae</taxon>
        <taxon>Deinococcus</taxon>
    </lineage>
</organism>
<dbReference type="Pfam" id="PF12802">
    <property type="entry name" value="MarR_2"/>
    <property type="match status" value="1"/>
</dbReference>
<keyword evidence="4" id="KW-1185">Reference proteome</keyword>
<name>A0A1W1VG70_9DEIO</name>
<dbReference type="Gene3D" id="1.10.10.10">
    <property type="entry name" value="Winged helix-like DNA-binding domain superfamily/Winged helix DNA-binding domain"/>
    <property type="match status" value="1"/>
</dbReference>
<dbReference type="Proteomes" id="UP000192582">
    <property type="component" value="Unassembled WGS sequence"/>
</dbReference>
<dbReference type="GO" id="GO:0006950">
    <property type="term" value="P:response to stress"/>
    <property type="evidence" value="ECO:0007669"/>
    <property type="project" value="TreeGrafter"/>
</dbReference>
<dbReference type="InterPro" id="IPR036390">
    <property type="entry name" value="WH_DNA-bd_sf"/>
</dbReference>